<proteinExistence type="predicted"/>
<protein>
    <submittedName>
        <fullName evidence="1">Uncharacterized protein</fullName>
    </submittedName>
</protein>
<accession>A0A2P2J012</accession>
<name>A0A2P2J012_RHIMU</name>
<sequence>MTADIRNHLTRIGHSNLFITANVTQLNFSTKILAKWG</sequence>
<organism evidence="1">
    <name type="scientific">Rhizophora mucronata</name>
    <name type="common">Asiatic mangrove</name>
    <dbReference type="NCBI Taxonomy" id="61149"/>
    <lineage>
        <taxon>Eukaryota</taxon>
        <taxon>Viridiplantae</taxon>
        <taxon>Streptophyta</taxon>
        <taxon>Embryophyta</taxon>
        <taxon>Tracheophyta</taxon>
        <taxon>Spermatophyta</taxon>
        <taxon>Magnoliopsida</taxon>
        <taxon>eudicotyledons</taxon>
        <taxon>Gunneridae</taxon>
        <taxon>Pentapetalae</taxon>
        <taxon>rosids</taxon>
        <taxon>fabids</taxon>
        <taxon>Malpighiales</taxon>
        <taxon>Rhizophoraceae</taxon>
        <taxon>Rhizophora</taxon>
    </lineage>
</organism>
<evidence type="ECO:0000313" key="1">
    <source>
        <dbReference type="EMBL" id="MBW86791.1"/>
    </source>
</evidence>
<dbReference type="AlphaFoldDB" id="A0A2P2J012"/>
<reference evidence="1" key="1">
    <citation type="submission" date="2018-02" db="EMBL/GenBank/DDBJ databases">
        <title>Rhizophora mucronata_Transcriptome.</title>
        <authorList>
            <person name="Meera S.P."/>
            <person name="Sreeshan A."/>
            <person name="Augustine A."/>
        </authorList>
    </citation>
    <scope>NUCLEOTIDE SEQUENCE</scope>
    <source>
        <tissue evidence="1">Leaf</tissue>
    </source>
</reference>
<dbReference type="EMBL" id="GGEC01006308">
    <property type="protein sequence ID" value="MBW86791.1"/>
    <property type="molecule type" value="Transcribed_RNA"/>
</dbReference>